<dbReference type="GeneID" id="105228316"/>
<gene>
    <name evidence="8" type="primary">LOC105228316</name>
</gene>
<feature type="repeat" description="ANK" evidence="5">
    <location>
        <begin position="256"/>
        <end position="288"/>
    </location>
</feature>
<feature type="region of interest" description="Disordered" evidence="6">
    <location>
        <begin position="960"/>
        <end position="979"/>
    </location>
</feature>
<dbReference type="GO" id="GO:0016301">
    <property type="term" value="F:kinase activity"/>
    <property type="evidence" value="ECO:0007669"/>
    <property type="project" value="UniProtKB-KW"/>
</dbReference>
<accession>A0ABM3JRC6</accession>
<evidence type="ECO:0000313" key="7">
    <source>
        <dbReference type="Proteomes" id="UP001652620"/>
    </source>
</evidence>
<keyword evidence="2" id="KW-0677">Repeat</keyword>
<feature type="region of interest" description="Disordered" evidence="6">
    <location>
        <begin position="574"/>
        <end position="679"/>
    </location>
</feature>
<evidence type="ECO:0000256" key="2">
    <source>
        <dbReference type="ARBA" id="ARBA00022737"/>
    </source>
</evidence>
<evidence type="ECO:0000256" key="6">
    <source>
        <dbReference type="SAM" id="MobiDB-lite"/>
    </source>
</evidence>
<dbReference type="Pfam" id="PF00023">
    <property type="entry name" value="Ank"/>
    <property type="match status" value="2"/>
</dbReference>
<dbReference type="InterPro" id="IPR002110">
    <property type="entry name" value="Ankyrin_rpt"/>
</dbReference>
<protein>
    <submittedName>
        <fullName evidence="8">Probable serine/threonine-protein kinase DDB_G0282963 isoform X5</fullName>
    </submittedName>
</protein>
<keyword evidence="7" id="KW-1185">Reference proteome</keyword>
<dbReference type="PANTHER" id="PTHR24153:SF8">
    <property type="entry name" value="FORKED, ISOFORM F"/>
    <property type="match status" value="1"/>
</dbReference>
<feature type="compositionally biased region" description="Polar residues" evidence="6">
    <location>
        <begin position="578"/>
        <end position="589"/>
    </location>
</feature>
<dbReference type="InterPro" id="IPR052420">
    <property type="entry name" value="Espin/Espin-like"/>
</dbReference>
<evidence type="ECO:0000256" key="1">
    <source>
        <dbReference type="ARBA" id="ARBA00004645"/>
    </source>
</evidence>
<feature type="repeat" description="ANK" evidence="5">
    <location>
        <begin position="156"/>
        <end position="189"/>
    </location>
</feature>
<feature type="repeat" description="ANK" evidence="5">
    <location>
        <begin position="190"/>
        <end position="223"/>
    </location>
</feature>
<dbReference type="RefSeq" id="XP_049311772.1">
    <property type="nucleotide sequence ID" value="XM_049455815.1"/>
</dbReference>
<dbReference type="Gene3D" id="1.25.40.20">
    <property type="entry name" value="Ankyrin repeat-containing domain"/>
    <property type="match status" value="1"/>
</dbReference>
<dbReference type="Proteomes" id="UP001652620">
    <property type="component" value="Chromosome 4"/>
</dbReference>
<keyword evidence="8" id="KW-0418">Kinase</keyword>
<sequence>MHSHKLNTCDSTGSVSSVERPNAGALALHYAAARGCLDCVQLLVGASTDICYFSTISSRKGFLGRMTTSFTSYRRSKVKSKSNNDISSIVAEMNGVSGIADSLPQHISNDDISDLAEMMDTTVRKEINLSSDDVAVVRKERNNRRSVVSANTQMDNDVTPVYLAAQEGHLEVLKFLVLEAGGSLYVRARDGMAPIHAASQMGCLDCLRWMVQDQGVDPNLRDGDGATPLHFAASRGHLSVVRWLLKHGAKLSLDKYGKSPINDAAENQQVECLNVLVQHGSTIDYSCRDRNTQQRQKTCSLSNKEFQEMQNCNFNRSDGSNCINNSSHGSFNSNSSKQTSCSNTIKSKTSSSLSSDIEPFYLHPPPISMAHKRIEAIYAHSQQSRSSSEKLYNGQMVPNDGLYVNPMRNSFFTPPSPTGSVSGESFFLHDPHELIYNRVRELFDSDCNSAGNLKAKMNRHKTNSHNKIHKSKTINNAVVVQADVHSSSSGTGSGSEESISVSIQSSMKLSKTNNFRSQSFNLHTKCNNESSSYDQDLSASTSTKIITNDNKKINANLTAGINYNKINNNNIKIDKQNQVANQPKTSYLNNDKLRPESSHDHDYEDIYLVREEARKNKNKYGSGRSRSRDSGSHSRSASTSSTRSSDFILQYSNHNMNSKHQSERLNRNKSQSTIGIHSKPKYELSQKESFTVKNVNLKNLLNATSNINCGVKSDTYESVCPIEDIAERTKQSQKNSVIRNNLDCSSTGSTSNIFHPTCNDGNTCDRQLKRVSSAPPIQNIEIANKKAKLLNSSCNGNIQNSASLATISCVTPSRDNFSCDSYHVCNDQRDERIQMQNYHSTRADAQQHPLPQSYQQSQMYGSSAEDHYELQQTQYGYSNSNGNVVSGTRPGGPNLVNKQLVLPFVPPSFPNKSQDGVTHLIKPSEYLKSISDKRSCPSSARSTDTEDYMHIQVANQHGVNFDPPKPPPPPPLPTHPLMHHNEKQNNIKIGNINHVSVVNQDTATRKQHQPLSAISIQDLNSVQLRRTDTQKMPKPYQMPARSLSMQCLTSSADSYLKTDLIAELKISKDITGIKKMKVEKQLAGQFDIEHYSEISKQFSTNNYMDQLYMQIPEKDQAGNIIPDWKRQMMAKKAAERAKKEFEERMAKEAENRRLSQIPQWKRDLLARREETENKLKASIYTPKVEENNRIAETWQLKNRAISIDNINLVSPSVDTLPIVSGTFDNSNKENKEQNEQAAIINIPVSDDDINSNQYNKGDEADNIIPWRAQLRKTNSRLSLI</sequence>
<feature type="compositionally biased region" description="Basic and acidic residues" evidence="6">
    <location>
        <begin position="591"/>
        <end position="615"/>
    </location>
</feature>
<feature type="compositionally biased region" description="Low complexity" evidence="6">
    <location>
        <begin position="633"/>
        <end position="646"/>
    </location>
</feature>
<dbReference type="InterPro" id="IPR036770">
    <property type="entry name" value="Ankyrin_rpt-contain_sf"/>
</dbReference>
<proteinExistence type="predicted"/>
<feature type="repeat" description="ANK" evidence="5">
    <location>
        <begin position="224"/>
        <end position="256"/>
    </location>
</feature>
<name>A0ABM3JRC6_BACDO</name>
<keyword evidence="3" id="KW-1009">Hearing</keyword>
<dbReference type="SUPFAM" id="SSF48403">
    <property type="entry name" value="Ankyrin repeat"/>
    <property type="match status" value="1"/>
</dbReference>
<feature type="repeat" description="ANK" evidence="5">
    <location>
        <begin position="23"/>
        <end position="55"/>
    </location>
</feature>
<evidence type="ECO:0000313" key="8">
    <source>
        <dbReference type="RefSeq" id="XP_049311772.1"/>
    </source>
</evidence>
<feature type="compositionally biased region" description="Low complexity" evidence="6">
    <location>
        <begin position="330"/>
        <end position="355"/>
    </location>
</feature>
<keyword evidence="4 5" id="KW-0040">ANK repeat</keyword>
<keyword evidence="8" id="KW-0808">Transferase</keyword>
<dbReference type="Pfam" id="PF13637">
    <property type="entry name" value="Ank_4"/>
    <property type="match status" value="1"/>
</dbReference>
<dbReference type="PROSITE" id="PS50297">
    <property type="entry name" value="ANK_REP_REGION"/>
    <property type="match status" value="2"/>
</dbReference>
<dbReference type="SMART" id="SM00248">
    <property type="entry name" value="ANK"/>
    <property type="match status" value="5"/>
</dbReference>
<evidence type="ECO:0000256" key="4">
    <source>
        <dbReference type="ARBA" id="ARBA00023043"/>
    </source>
</evidence>
<evidence type="ECO:0000256" key="3">
    <source>
        <dbReference type="ARBA" id="ARBA00022740"/>
    </source>
</evidence>
<feature type="compositionally biased region" description="Pro residues" evidence="6">
    <location>
        <begin position="963"/>
        <end position="974"/>
    </location>
</feature>
<evidence type="ECO:0000256" key="5">
    <source>
        <dbReference type="PROSITE-ProRule" id="PRU00023"/>
    </source>
</evidence>
<organism evidence="7 8">
    <name type="scientific">Bactrocera dorsalis</name>
    <name type="common">Oriental fruit fly</name>
    <name type="synonym">Dacus dorsalis</name>
    <dbReference type="NCBI Taxonomy" id="27457"/>
    <lineage>
        <taxon>Eukaryota</taxon>
        <taxon>Metazoa</taxon>
        <taxon>Ecdysozoa</taxon>
        <taxon>Arthropoda</taxon>
        <taxon>Hexapoda</taxon>
        <taxon>Insecta</taxon>
        <taxon>Pterygota</taxon>
        <taxon>Neoptera</taxon>
        <taxon>Endopterygota</taxon>
        <taxon>Diptera</taxon>
        <taxon>Brachycera</taxon>
        <taxon>Muscomorpha</taxon>
        <taxon>Tephritoidea</taxon>
        <taxon>Tephritidae</taxon>
        <taxon>Bactrocera</taxon>
        <taxon>Bactrocera</taxon>
    </lineage>
</organism>
<dbReference type="PROSITE" id="PS50088">
    <property type="entry name" value="ANK_REPEAT"/>
    <property type="match status" value="5"/>
</dbReference>
<feature type="compositionally biased region" description="Polar residues" evidence="6">
    <location>
        <begin position="650"/>
        <end position="659"/>
    </location>
</feature>
<feature type="region of interest" description="Disordered" evidence="6">
    <location>
        <begin position="330"/>
        <end position="357"/>
    </location>
</feature>
<reference evidence="8" key="1">
    <citation type="submission" date="2025-08" db="UniProtKB">
        <authorList>
            <consortium name="RefSeq"/>
        </authorList>
    </citation>
    <scope>IDENTIFICATION</scope>
    <source>
        <tissue evidence="8">Adult</tissue>
    </source>
</reference>
<comment type="subcellular location">
    <subcellularLocation>
        <location evidence="1">Cell projection</location>
        <location evidence="1">Stereocilium</location>
    </subcellularLocation>
</comment>
<dbReference type="PANTHER" id="PTHR24153">
    <property type="entry name" value="ESPIN"/>
    <property type="match status" value="1"/>
</dbReference>